<dbReference type="STRING" id="882.DVU_1721"/>
<dbReference type="EnsemblBacteria" id="AAS96198">
    <property type="protein sequence ID" value="AAS96198"/>
    <property type="gene ID" value="DVU_1721"/>
</dbReference>
<evidence type="ECO:0008006" key="7">
    <source>
        <dbReference type="Google" id="ProtNLM"/>
    </source>
</evidence>
<keyword evidence="4" id="KW-0175">Coiled coil</keyword>
<evidence type="ECO:0000256" key="1">
    <source>
        <dbReference type="ARBA" id="ARBA00004328"/>
    </source>
</evidence>
<evidence type="ECO:0000313" key="5">
    <source>
        <dbReference type="EMBL" id="AAS96198.1"/>
    </source>
</evidence>
<evidence type="ECO:0000256" key="4">
    <source>
        <dbReference type="SAM" id="Coils"/>
    </source>
</evidence>
<evidence type="ECO:0000256" key="2">
    <source>
        <dbReference type="ARBA" id="ARBA00022612"/>
    </source>
</evidence>
<reference evidence="5 6" key="1">
    <citation type="journal article" date="2004" name="Nat. Biotechnol.">
        <title>The genome sequence of the anaerobic, sulfate-reducing bacterium Desulfovibrio vulgaris Hildenborough.</title>
        <authorList>
            <person name="Heidelberg J.F."/>
            <person name="Seshadri R."/>
            <person name="Haveman S.A."/>
            <person name="Hemme C.L."/>
            <person name="Paulsen I.T."/>
            <person name="Kolonay J.F."/>
            <person name="Eisen J.A."/>
            <person name="Ward N."/>
            <person name="Methe B."/>
            <person name="Brinkac L.M."/>
            <person name="Daugherty S.C."/>
            <person name="Deboy R.T."/>
            <person name="Dodson R.J."/>
            <person name="Durkin A.S."/>
            <person name="Madupu R."/>
            <person name="Nelson W.C."/>
            <person name="Sullivan S.A."/>
            <person name="Fouts D."/>
            <person name="Haft D.H."/>
            <person name="Selengut J."/>
            <person name="Peterson J.D."/>
            <person name="Davidsen T.M."/>
            <person name="Zafar N."/>
            <person name="Zhou L."/>
            <person name="Radune D."/>
            <person name="Dimitrov G."/>
            <person name="Hance M."/>
            <person name="Tran K."/>
            <person name="Khouri H."/>
            <person name="Gill J."/>
            <person name="Utterback T.R."/>
            <person name="Feldblyum T.V."/>
            <person name="Wall J.D."/>
            <person name="Voordouw G."/>
            <person name="Fraser C.M."/>
        </authorList>
    </citation>
    <scope>NUCLEOTIDE SEQUENCE [LARGE SCALE GENOMIC DNA]</scope>
    <source>
        <strain evidence="6">ATCC 29579 / DSM 644 / NCIMB 8303 / VKM B-1760 / Hildenborough</strain>
    </source>
</reference>
<keyword evidence="2" id="KW-1188">Viral release from host cell</keyword>
<dbReference type="HOGENOM" id="CLU_035407_0_0_7"/>
<keyword evidence="6" id="KW-1185">Reference proteome</keyword>
<evidence type="ECO:0000256" key="3">
    <source>
        <dbReference type="ARBA" id="ARBA00023219"/>
    </source>
</evidence>
<keyword evidence="3" id="KW-0231">Viral genome packaging</keyword>
<dbReference type="InterPro" id="IPR020991">
    <property type="entry name" value="Connector_podovirus"/>
</dbReference>
<dbReference type="eggNOG" id="ENOG502Z7XJ">
    <property type="taxonomic scope" value="Bacteria"/>
</dbReference>
<dbReference type="RefSeq" id="WP_010939009.1">
    <property type="nucleotide sequence ID" value="NC_002937.3"/>
</dbReference>
<dbReference type="PaxDb" id="882-DVU_1721"/>
<proteinExistence type="predicted"/>
<feature type="coiled-coil region" evidence="4">
    <location>
        <begin position="494"/>
        <end position="521"/>
    </location>
</feature>
<name>Q72BB5_NITV2</name>
<organism evidence="5 6">
    <name type="scientific">Nitratidesulfovibrio vulgaris (strain ATCC 29579 / DSM 644 / CCUG 34227 / NCIMB 8303 / VKM B-1760 / Hildenborough)</name>
    <name type="common">Desulfovibrio vulgaris</name>
    <dbReference type="NCBI Taxonomy" id="882"/>
    <lineage>
        <taxon>Bacteria</taxon>
        <taxon>Pseudomonadati</taxon>
        <taxon>Thermodesulfobacteriota</taxon>
        <taxon>Desulfovibrionia</taxon>
        <taxon>Desulfovibrionales</taxon>
        <taxon>Desulfovibrionaceae</taxon>
        <taxon>Nitratidesulfovibrio</taxon>
    </lineage>
</organism>
<dbReference type="EMBL" id="AE017285">
    <property type="protein sequence ID" value="AAS96198.1"/>
    <property type="molecule type" value="Genomic_DNA"/>
</dbReference>
<evidence type="ECO:0000313" key="6">
    <source>
        <dbReference type="Proteomes" id="UP000002194"/>
    </source>
</evidence>
<dbReference type="Proteomes" id="UP000002194">
    <property type="component" value="Chromosome"/>
</dbReference>
<dbReference type="AlphaFoldDB" id="Q72BB5"/>
<dbReference type="OrthoDB" id="5461180at2"/>
<dbReference type="Pfam" id="PF12236">
    <property type="entry name" value="Head-tail_con"/>
    <property type="match status" value="1"/>
</dbReference>
<sequence length="550" mass="60612">MRSALLKELSEVAEHVEGLRKRREAQWRDISEWLMPMRGIYEGQDGADVIASRGKGLLNREGTRALKVAATGMTGGMTPAALPWFRWSLRDDVQNERTGARAWLDTVEASINSVLRACGFYQAIHACNMEFLAFGPLLLFQDNSQGALCRFESCTVGTWAVALDADGGLDTVVRRLKLTARQMEQRFGRDRLTPATVKLLETNKGHERVEVVHVVRPRTERQHGRIDARNMPFASYMYEATGADDVLSESGYHEMPYFFAAYDDTLDLYGSAPGDDCLPDVKQLQELEKQKLVGLQKVINPPTRKPASFKQRLNVNPGGENAVSGGDPHGIGPLYEVRIDLNQVREEIATVVDRIRQTTMASYFADMPLELRPKDMTYGEYLERKRERLQLMGPSLEAYEAKVLTPVIFRTFALLDRAGMLPPPPDALGEVAVVDISYISPLAQALRQTGAESTRALLMDVMQLAEADPGVLDKVDMDQAVDELAKGIGAPGRVVRSDEDVAAMRQQRDEAKAREAQAQEAITAMQGLAKVAGTRTGPGTLAHDLAGGGA</sequence>
<dbReference type="KEGG" id="dvu:DVU_1721"/>
<accession>Q72BB5</accession>
<comment type="subcellular location">
    <subcellularLocation>
        <location evidence="1">Virion</location>
    </subcellularLocation>
</comment>
<gene>
    <name evidence="5" type="ordered locus">DVU_1721</name>
</gene>
<dbReference type="PATRIC" id="fig|882.5.peg.1586"/>
<protein>
    <recommendedName>
        <fullName evidence="7">Bacteriophage head to tail connecting protein</fullName>
    </recommendedName>
</protein>